<keyword evidence="1" id="KW-0378">Hydrolase</keyword>
<keyword evidence="1" id="KW-0067">ATP-binding</keyword>
<dbReference type="InterPro" id="IPR027417">
    <property type="entry name" value="P-loop_NTPase"/>
</dbReference>
<keyword evidence="1" id="KW-0347">Helicase</keyword>
<dbReference type="SUPFAM" id="SSF52540">
    <property type="entry name" value="P-loop containing nucleoside triphosphate hydrolases"/>
    <property type="match status" value="1"/>
</dbReference>
<dbReference type="RefSeq" id="WP_186964321.1">
    <property type="nucleotide sequence ID" value="NZ_JACOPR010000012.1"/>
</dbReference>
<organism evidence="1 2">
    <name type="scientific">Pseudoflavonifractor hominis</name>
    <dbReference type="NCBI Taxonomy" id="2763059"/>
    <lineage>
        <taxon>Bacteria</taxon>
        <taxon>Bacillati</taxon>
        <taxon>Bacillota</taxon>
        <taxon>Clostridia</taxon>
        <taxon>Eubacteriales</taxon>
        <taxon>Oscillospiraceae</taxon>
        <taxon>Pseudoflavonifractor</taxon>
    </lineage>
</organism>
<protein>
    <submittedName>
        <fullName evidence="1">DEAD/DEAH box helicase family protein</fullName>
    </submittedName>
</protein>
<proteinExistence type="predicted"/>
<dbReference type="GO" id="GO:0004386">
    <property type="term" value="F:helicase activity"/>
    <property type="evidence" value="ECO:0007669"/>
    <property type="project" value="UniProtKB-KW"/>
</dbReference>
<keyword evidence="1" id="KW-0547">Nucleotide-binding</keyword>
<keyword evidence="2" id="KW-1185">Reference proteome</keyword>
<sequence length="1157" mass="133231">MRYELEKYFSNPCESSGLLIAEAPTGYGKTYETIQAIYQYIEKGGSSQVLFITTLLKNLPVDELRNLYEKNGRGALFEKEVLVLPSAESSVEKAILTEKIPLEFQTDAYQELLSACRKKKQYQEQFGEAGKEITKHLGNQIREKLEPQFRHELEDRLRKDFPEGSGPRLEAIRNKEKYKWMAKFYPSVFWSEYKVLLLSVKKLMARNISLVEPSFACLSERMLKNRIVCMDEFDASRSVILDSLIDRALDLRADYLQLFLQVYRGATTHQVCNELQTVRKAYEAGQTLTWEKLLKEAQDIYQEGALYYSMKTVDMAIDKGRNFLFHDTSYHTVLDGNRTHIRAVCNQSDAQVQIHFEGKDEYDAHQDEPRIVLQNLLRRIHVFLLRFQRYVYGWAKSYAKLVNTRRPQEEDSYTIAAATESIFRQFDLTSEQTRLMSEELADSKGGRSLQDVISPDLSFYETGFRLFEFIDDDHHRAQTYLQYLQMRNTPENVLLYLCCQAKVVGLSATAALPTVLGNYDLKYIKEQLKGHYHELSDETKASIQSGLETLWRPYKEGRIQVNLQVVDRGKDHLLLSERLEDIFSQKALAQKYTHRFTALGSEEYVQKRYCNILTAMKAFWTQPDIRAFLCLNQVLPTPEKRAMDENLLRDALEDLRKAYAPQAIGEMVILRSGEQFEANKDCLLQALQTGAKRFVLSSYQTLGAGQNLQYPIQDSSNLVTLNAEYDEKDPRFQKKDFDALYLGDVTHTVVNLNEDGPLSGRELMKFCFQAECLYENDEISYRTLSRLLKDGIGRFSGRRVLNAFAQSILRQSDSVHGQITRDVIQAVGRMGRTFLKNPSVYLFTTEKTLYDLDLACLNGRILSPEMEVLRKARTELGGRETCMDHAHNEAERKATRGNTYILRMLNVDWTEETMALWKALRQTVLQYPRAGLDVLNGNPMIRTYYIPLAQDRHCYFYAQKGDFSEVILSFNQDKMQFAASLPEGLSLSTVSEEEARLAQILLYPGLKEYFIHHGWATEFGTGPYIMSPVLFQNIYKGALGEVAGKFILEKELGVPLQEIEDPAKFESFDFVADGDVFFDFKHWKWNMQVEERPMREKVLEKLDAVGGKRAFIVNLFSDGVSRPSCSKDERLVEVPGILLPTGQLDPSAVDYIRRFLL</sequence>
<name>A0ABR7HWP8_9FIRM</name>
<reference evidence="1 2" key="1">
    <citation type="submission" date="2020-08" db="EMBL/GenBank/DDBJ databases">
        <title>Genome public.</title>
        <authorList>
            <person name="Liu C."/>
            <person name="Sun Q."/>
        </authorList>
    </citation>
    <scope>NUCLEOTIDE SEQUENCE [LARGE SCALE GENOMIC DNA]</scope>
    <source>
        <strain evidence="1 2">New-38</strain>
    </source>
</reference>
<evidence type="ECO:0000313" key="1">
    <source>
        <dbReference type="EMBL" id="MBC5731939.1"/>
    </source>
</evidence>
<gene>
    <name evidence="1" type="ORF">H8S34_14040</name>
</gene>
<accession>A0ABR7HWP8</accession>
<dbReference type="EMBL" id="JACOPR010000012">
    <property type="protein sequence ID" value="MBC5731939.1"/>
    <property type="molecule type" value="Genomic_DNA"/>
</dbReference>
<comment type="caution">
    <text evidence="1">The sequence shown here is derived from an EMBL/GenBank/DDBJ whole genome shotgun (WGS) entry which is preliminary data.</text>
</comment>
<evidence type="ECO:0000313" key="2">
    <source>
        <dbReference type="Proteomes" id="UP000660021"/>
    </source>
</evidence>
<dbReference type="Proteomes" id="UP000660021">
    <property type="component" value="Unassembled WGS sequence"/>
</dbReference>